<evidence type="ECO:0000256" key="3">
    <source>
        <dbReference type="ARBA" id="ARBA00022801"/>
    </source>
</evidence>
<evidence type="ECO:0000256" key="1">
    <source>
        <dbReference type="ARBA" id="ARBA00022722"/>
    </source>
</evidence>
<reference evidence="7 8" key="1">
    <citation type="submission" date="2020-02" db="EMBL/GenBank/DDBJ databases">
        <title>Characterization of phylogenetic diversity of novel bifidobacterial species isolated in Czech ZOOs.</title>
        <authorList>
            <person name="Lugli G.A."/>
            <person name="Vera N.B."/>
            <person name="Ventura M."/>
        </authorList>
    </citation>
    <scope>NUCLEOTIDE SEQUENCE [LARGE SCALE GENOMIC DNA]</scope>
    <source>
        <strain evidence="7 8">DSM 109963</strain>
    </source>
</reference>
<dbReference type="Proteomes" id="UP000553756">
    <property type="component" value="Unassembled WGS sequence"/>
</dbReference>
<organism evidence="7 8">
    <name type="scientific">Bifidobacterium panos</name>
    <dbReference type="NCBI Taxonomy" id="2675321"/>
    <lineage>
        <taxon>Bacteria</taxon>
        <taxon>Bacillati</taxon>
        <taxon>Actinomycetota</taxon>
        <taxon>Actinomycetes</taxon>
        <taxon>Bifidobacteriales</taxon>
        <taxon>Bifidobacteriaceae</taxon>
        <taxon>Bifidobacterium</taxon>
    </lineage>
</organism>
<dbReference type="InterPro" id="IPR058652">
    <property type="entry name" value="VapC50_C"/>
</dbReference>
<evidence type="ECO:0000256" key="2">
    <source>
        <dbReference type="ARBA" id="ARBA00022723"/>
    </source>
</evidence>
<evidence type="ECO:0000313" key="8">
    <source>
        <dbReference type="Proteomes" id="UP000553756"/>
    </source>
</evidence>
<keyword evidence="4" id="KW-0460">Magnesium</keyword>
<evidence type="ECO:0000256" key="4">
    <source>
        <dbReference type="ARBA" id="ARBA00022842"/>
    </source>
</evidence>
<proteinExistence type="predicted"/>
<dbReference type="RefSeq" id="WP_172144241.1">
    <property type="nucleotide sequence ID" value="NZ_JAAIIJ010000004.1"/>
</dbReference>
<keyword evidence="3" id="KW-0378">Hydrolase</keyword>
<protein>
    <submittedName>
        <fullName evidence="7">PIN domain-containing protein</fullName>
    </submittedName>
</protein>
<dbReference type="InterPro" id="IPR002716">
    <property type="entry name" value="PIN_dom"/>
</dbReference>
<gene>
    <name evidence="7" type="ORF">G1C94_0411</name>
</gene>
<accession>A0ABX1SVD7</accession>
<feature type="domain" description="VapC50 C-terminal" evidence="6">
    <location>
        <begin position="129"/>
        <end position="181"/>
    </location>
</feature>
<dbReference type="EMBL" id="JAAIIJ010000004">
    <property type="protein sequence ID" value="NMN01790.1"/>
    <property type="molecule type" value="Genomic_DNA"/>
</dbReference>
<keyword evidence="8" id="KW-1185">Reference proteome</keyword>
<keyword evidence="1" id="KW-0540">Nuclease</keyword>
<feature type="domain" description="PIN" evidence="5">
    <location>
        <begin position="6"/>
        <end position="111"/>
    </location>
</feature>
<evidence type="ECO:0000313" key="7">
    <source>
        <dbReference type="EMBL" id="NMN01790.1"/>
    </source>
</evidence>
<evidence type="ECO:0000259" key="6">
    <source>
        <dbReference type="Pfam" id="PF26343"/>
    </source>
</evidence>
<dbReference type="Pfam" id="PF13470">
    <property type="entry name" value="PIN_3"/>
    <property type="match status" value="1"/>
</dbReference>
<name>A0ABX1SVD7_9BIFI</name>
<keyword evidence="2" id="KW-0479">Metal-binding</keyword>
<dbReference type="SUPFAM" id="SSF88723">
    <property type="entry name" value="PIN domain-like"/>
    <property type="match status" value="1"/>
</dbReference>
<dbReference type="Pfam" id="PF26343">
    <property type="entry name" value="VapC50_C"/>
    <property type="match status" value="1"/>
</dbReference>
<sequence length="190" mass="21894">MTKPVALLDANVFPPVWLLDILLTLDEHNLIDAVWSERILDEVHRTLVERQRRNPIQVKRFLNAIRSMNPTHCAYGWEPREALLELPDPDDRHALAAALVADADYIVTYNLKDFPSDYLRQYSIQAIHPDDFLCTMLEHNQNGMLDAIDDVISSKDNPPRTIREEIDHLRALRLCTFSDKLENLLATNAN</sequence>
<evidence type="ECO:0000259" key="5">
    <source>
        <dbReference type="Pfam" id="PF13470"/>
    </source>
</evidence>
<comment type="caution">
    <text evidence="7">The sequence shown here is derived from an EMBL/GenBank/DDBJ whole genome shotgun (WGS) entry which is preliminary data.</text>
</comment>
<dbReference type="InterPro" id="IPR029060">
    <property type="entry name" value="PIN-like_dom_sf"/>
</dbReference>